<gene>
    <name evidence="5" type="primary">AlNc14C36G3184</name>
    <name evidence="5" type="ORF">ALNC14_036590</name>
</gene>
<dbReference type="PANTHER" id="PTHR13326">
    <property type="entry name" value="TRNA PSEUDOURIDINE SYNTHASE D"/>
    <property type="match status" value="1"/>
</dbReference>
<dbReference type="InterPro" id="IPR011760">
    <property type="entry name" value="PsdUridine_synth_TruD_insert"/>
</dbReference>
<dbReference type="Gene3D" id="3.30.2350.20">
    <property type="entry name" value="TruD, catalytic domain"/>
    <property type="match status" value="1"/>
</dbReference>
<dbReference type="HOGENOM" id="CLU_005281_0_1_1"/>
<evidence type="ECO:0000259" key="4">
    <source>
        <dbReference type="PROSITE" id="PS50984"/>
    </source>
</evidence>
<feature type="domain" description="TRUD" evidence="4">
    <location>
        <begin position="409"/>
        <end position="637"/>
    </location>
</feature>
<feature type="compositionally biased region" description="Basic and acidic residues" evidence="3">
    <location>
        <begin position="729"/>
        <end position="739"/>
    </location>
</feature>
<dbReference type="GO" id="GO:0003723">
    <property type="term" value="F:RNA binding"/>
    <property type="evidence" value="ECO:0007669"/>
    <property type="project" value="InterPro"/>
</dbReference>
<dbReference type="GO" id="GO:0009982">
    <property type="term" value="F:pseudouridine synthase activity"/>
    <property type="evidence" value="ECO:0007669"/>
    <property type="project" value="InterPro"/>
</dbReference>
<sequence length="757" mass="86303">MPNAAGEMHSQRDRKRPHHSSKPYQRNDFNKKRQRDPSWYQDKGYMDQETAPLEESSIGIQGFLTDVEGFSGNYKERYSDFIVHEIDATHRPVTLDTLIKRSQPLAKTFQELIVSFLSTEPLNENYHYDGKVIKQLVRKLSALKQNQAQEEQTALEAYNYRKLAHLVTRELGNAEGEEFKTFMERVKSQNELENAQMDEKSDIIKSKFDQTASNEDDFVFYISGLSEKKDRVMLHESIRRYGKKLIVAETITTAKNGKVIRVTRARIDSNGMLKDEKRRDWPVHLPDYLQFVLYKQNKETVSVISQIAGQLHVPVSNFAYAETKEKRGITTQSCTAYRLRKERFQQLARSTYRPLHEHPFIVANLRYVASKLSKGSIWGNQFTIVIRSLSDANASLSMEERVRQWNRAGFINFFGTNQFGSERLPYSSIGRAILRRDFKQAIMMLLKAQEGEATKIRQAREHYRQHKDMSAALRMFPPFLVAERAVLEGLIKHGSEAHELAFQNVPQNLRAMYVEAYQSYVWNQIVSKRVALSSDRAIVGDLVLQSVDRSDPNSTNVNSDAISQVISLTEENVSQYTLKNVVLPVPGFNVEYPNNDIGSEFKALLAKDGVYMDTWKPTADGKCSYNLDGFYRLAIETPRNAAHKVVKYANVTESLVSTDVDHLTQKVEVDHSMDQSTSEAEKEALILEFALPVDCDAIVALRELMKQKCEVLSSSGKECSKNSASAVKGTEKEAPIERKPQKKAVSIGRPGFSLGRF</sequence>
<organism evidence="5">
    <name type="scientific">Albugo laibachii Nc14</name>
    <dbReference type="NCBI Taxonomy" id="890382"/>
    <lineage>
        <taxon>Eukaryota</taxon>
        <taxon>Sar</taxon>
        <taxon>Stramenopiles</taxon>
        <taxon>Oomycota</taxon>
        <taxon>Peronosporomycetes</taxon>
        <taxon>Albuginales</taxon>
        <taxon>Albuginaceae</taxon>
        <taxon>Albugo</taxon>
    </lineage>
</organism>
<dbReference type="InterPro" id="IPR020103">
    <property type="entry name" value="PsdUridine_synth_cat_dom_sf"/>
</dbReference>
<evidence type="ECO:0000256" key="2">
    <source>
        <dbReference type="ARBA" id="ARBA00023235"/>
    </source>
</evidence>
<accession>F0W8Q9</accession>
<dbReference type="PROSITE" id="PS50984">
    <property type="entry name" value="TRUD"/>
    <property type="match status" value="1"/>
</dbReference>
<keyword evidence="2" id="KW-0413">Isomerase</keyword>
<proteinExistence type="inferred from homology"/>
<dbReference type="EMBL" id="FR824081">
    <property type="protein sequence ID" value="CCA17516.1"/>
    <property type="molecule type" value="Genomic_DNA"/>
</dbReference>
<dbReference type="GO" id="GO:0005634">
    <property type="term" value="C:nucleus"/>
    <property type="evidence" value="ECO:0007669"/>
    <property type="project" value="TreeGrafter"/>
</dbReference>
<reference evidence="5" key="2">
    <citation type="submission" date="2011-02" db="EMBL/GenBank/DDBJ databases">
        <authorList>
            <person name="MacLean D."/>
        </authorList>
    </citation>
    <scope>NUCLEOTIDE SEQUENCE</scope>
</reference>
<evidence type="ECO:0000313" key="5">
    <source>
        <dbReference type="EMBL" id="CCA17516.1"/>
    </source>
</evidence>
<dbReference type="NCBIfam" id="TIGR00094">
    <property type="entry name" value="tRNA_TruD_broad"/>
    <property type="match status" value="1"/>
</dbReference>
<dbReference type="CDD" id="cd02576">
    <property type="entry name" value="PseudoU_synth_ScPUS7"/>
    <property type="match status" value="1"/>
</dbReference>
<dbReference type="AlphaFoldDB" id="F0W8Q9"/>
<protein>
    <submittedName>
        <fullName evidence="5">Pseudouridylate synthase putative</fullName>
    </submittedName>
</protein>
<dbReference type="InterPro" id="IPR001656">
    <property type="entry name" value="PsdUridine_synth_TruD"/>
</dbReference>
<dbReference type="Gene3D" id="1.10.1510.30">
    <property type="match status" value="1"/>
</dbReference>
<feature type="region of interest" description="Disordered" evidence="3">
    <location>
        <begin position="717"/>
        <end position="757"/>
    </location>
</feature>
<dbReference type="PANTHER" id="PTHR13326:SF21">
    <property type="entry name" value="PSEUDOURIDYLATE SYNTHASE PUS7L"/>
    <property type="match status" value="1"/>
</dbReference>
<evidence type="ECO:0000256" key="1">
    <source>
        <dbReference type="ARBA" id="ARBA00007953"/>
    </source>
</evidence>
<evidence type="ECO:0000256" key="3">
    <source>
        <dbReference type="SAM" id="MobiDB-lite"/>
    </source>
</evidence>
<feature type="region of interest" description="Disordered" evidence="3">
    <location>
        <begin position="1"/>
        <end position="41"/>
    </location>
</feature>
<dbReference type="SUPFAM" id="SSF55120">
    <property type="entry name" value="Pseudouridine synthase"/>
    <property type="match status" value="1"/>
</dbReference>
<reference evidence="5" key="1">
    <citation type="journal article" date="2011" name="PLoS Biol.">
        <title>Gene gain and loss during evolution of obligate parasitism in the white rust pathogen of Arabidopsis thaliana.</title>
        <authorList>
            <person name="Kemen E."/>
            <person name="Gardiner A."/>
            <person name="Schultz-Larsen T."/>
            <person name="Kemen A.C."/>
            <person name="Balmuth A.L."/>
            <person name="Robert-Seilaniantz A."/>
            <person name="Bailey K."/>
            <person name="Holub E."/>
            <person name="Studholme D.J."/>
            <person name="Maclean D."/>
            <person name="Jones J.D."/>
        </authorList>
    </citation>
    <scope>NUCLEOTIDE SEQUENCE</scope>
</reference>
<name>F0W8Q9_9STRA</name>
<dbReference type="GO" id="GO:0001522">
    <property type="term" value="P:pseudouridine synthesis"/>
    <property type="evidence" value="ECO:0007669"/>
    <property type="project" value="InterPro"/>
</dbReference>
<feature type="compositionally biased region" description="Basic residues" evidence="3">
    <location>
        <begin position="12"/>
        <end position="21"/>
    </location>
</feature>
<dbReference type="Gene3D" id="3.30.70.3160">
    <property type="match status" value="1"/>
</dbReference>
<dbReference type="InterPro" id="IPR042214">
    <property type="entry name" value="TruD_catalytic"/>
</dbReference>
<dbReference type="PIRSF" id="PIRSF037016">
    <property type="entry name" value="Pseudouridin_synth_euk_prd"/>
    <property type="match status" value="1"/>
</dbReference>
<comment type="similarity">
    <text evidence="1">Belongs to the pseudouridine synthase TruD family.</text>
</comment>
<dbReference type="Pfam" id="PF01142">
    <property type="entry name" value="TruD"/>
    <property type="match status" value="1"/>
</dbReference>